<evidence type="ECO:0000313" key="5">
    <source>
        <dbReference type="Proteomes" id="UP000269097"/>
    </source>
</evidence>
<accession>A0A3G3K382</accession>
<organism evidence="4 5">
    <name type="scientific">Cohnella candidum</name>
    <dbReference type="NCBI Taxonomy" id="2674991"/>
    <lineage>
        <taxon>Bacteria</taxon>
        <taxon>Bacillati</taxon>
        <taxon>Bacillota</taxon>
        <taxon>Bacilli</taxon>
        <taxon>Bacillales</taxon>
        <taxon>Paenibacillaceae</taxon>
        <taxon>Cohnella</taxon>
    </lineage>
</organism>
<dbReference type="KEGG" id="coh:EAV92_22125"/>
<dbReference type="PANTHER" id="PTHR43072:SF23">
    <property type="entry name" value="UPF0039 PROTEIN C11D3.02C"/>
    <property type="match status" value="1"/>
</dbReference>
<sequence length="163" mass="18227">MYDVRVASVRDWEAIKEIYEEGIRTGNATFQTEAPSQEQWFESHVPGCTLVCESGQTVVGWVALSRISSRPVYAGVAEVSVYVRQALKGTGIGGLLMVELIRLSEEQGFWTLQSGIFPENDASIKLHLKHGFREVGRREKLGAMGGVWRDVLLFERRSLLIGQ</sequence>
<evidence type="ECO:0000313" key="4">
    <source>
        <dbReference type="EMBL" id="AYQ75015.1"/>
    </source>
</evidence>
<dbReference type="Pfam" id="PF00583">
    <property type="entry name" value="Acetyltransf_1"/>
    <property type="match status" value="1"/>
</dbReference>
<name>A0A3G3K382_9BACL</name>
<evidence type="ECO:0000256" key="1">
    <source>
        <dbReference type="ARBA" id="ARBA00022679"/>
    </source>
</evidence>
<dbReference type="SUPFAM" id="SSF55729">
    <property type="entry name" value="Acyl-CoA N-acyltransferases (Nat)"/>
    <property type="match status" value="1"/>
</dbReference>
<feature type="domain" description="N-acetyltransferase" evidence="3">
    <location>
        <begin position="2"/>
        <end position="155"/>
    </location>
</feature>
<protein>
    <submittedName>
        <fullName evidence="4">N-acetyltransferase</fullName>
    </submittedName>
</protein>
<dbReference type="PROSITE" id="PS51186">
    <property type="entry name" value="GNAT"/>
    <property type="match status" value="1"/>
</dbReference>
<proteinExistence type="predicted"/>
<dbReference type="PANTHER" id="PTHR43072">
    <property type="entry name" value="N-ACETYLTRANSFERASE"/>
    <property type="match status" value="1"/>
</dbReference>
<dbReference type="InterPro" id="IPR000182">
    <property type="entry name" value="GNAT_dom"/>
</dbReference>
<dbReference type="GO" id="GO:0016747">
    <property type="term" value="F:acyltransferase activity, transferring groups other than amino-acyl groups"/>
    <property type="evidence" value="ECO:0007669"/>
    <property type="project" value="InterPro"/>
</dbReference>
<keyword evidence="1 4" id="KW-0808">Transferase</keyword>
<dbReference type="AlphaFoldDB" id="A0A3G3K382"/>
<reference evidence="4 5" key="1">
    <citation type="submission" date="2018-10" db="EMBL/GenBank/DDBJ databases">
        <title>Genome Sequence of Cohnella sp.</title>
        <authorList>
            <person name="Srinivasan S."/>
            <person name="Kim M.K."/>
        </authorList>
    </citation>
    <scope>NUCLEOTIDE SEQUENCE [LARGE SCALE GENOMIC DNA]</scope>
    <source>
        <strain evidence="4 5">18JY8-7</strain>
    </source>
</reference>
<evidence type="ECO:0000256" key="2">
    <source>
        <dbReference type="ARBA" id="ARBA00023315"/>
    </source>
</evidence>
<keyword evidence="5" id="KW-1185">Reference proteome</keyword>
<gene>
    <name evidence="4" type="ORF">EAV92_22125</name>
</gene>
<dbReference type="InterPro" id="IPR016181">
    <property type="entry name" value="Acyl_CoA_acyltransferase"/>
</dbReference>
<dbReference type="EMBL" id="CP033433">
    <property type="protein sequence ID" value="AYQ75015.1"/>
    <property type="molecule type" value="Genomic_DNA"/>
</dbReference>
<dbReference type="Proteomes" id="UP000269097">
    <property type="component" value="Chromosome"/>
</dbReference>
<dbReference type="RefSeq" id="WP_123043095.1">
    <property type="nucleotide sequence ID" value="NZ_CP033433.1"/>
</dbReference>
<evidence type="ECO:0000259" key="3">
    <source>
        <dbReference type="PROSITE" id="PS51186"/>
    </source>
</evidence>
<dbReference type="CDD" id="cd04301">
    <property type="entry name" value="NAT_SF"/>
    <property type="match status" value="1"/>
</dbReference>
<keyword evidence="2" id="KW-0012">Acyltransferase</keyword>
<dbReference type="Gene3D" id="3.40.630.30">
    <property type="match status" value="1"/>
</dbReference>